<reference evidence="2 3" key="1">
    <citation type="submission" date="2016-06" db="EMBL/GenBank/DDBJ databases">
        <authorList>
            <person name="Kjaerup R.B."/>
            <person name="Dalgaard T.S."/>
            <person name="Juul-Madsen H.R."/>
        </authorList>
    </citation>
    <scope>NUCLEOTIDE SEQUENCE [LARGE SCALE GENOMIC DNA]</scope>
    <source>
        <strain evidence="2">3</strain>
    </source>
</reference>
<sequence length="188" mass="21696">MHVLGKQRRKNEQTPDAVNDRWHTSEQFNRRAERAAQAGRTRFGEEQGDAEADRNGDQQRDHRGHHRTVDGGERTKLVVRHIPDVGPEKGWAGLPQHGHRLHRQGNQHARQRDEHDEGEEQGELMKDRVLPLELPDLTRMEIDSYWHVKRYGRSQFAHGDHSCLVQAFSAGVFGGPRNFRTKSLEDPI</sequence>
<feature type="compositionally biased region" description="Basic and acidic residues" evidence="1">
    <location>
        <begin position="51"/>
        <end position="87"/>
    </location>
</feature>
<evidence type="ECO:0000313" key="2">
    <source>
        <dbReference type="EMBL" id="SBT08426.1"/>
    </source>
</evidence>
<proteinExistence type="predicted"/>
<dbReference type="Proteomes" id="UP000199169">
    <property type="component" value="Unassembled WGS sequence"/>
</dbReference>
<name>A0A1A8XUN0_9PROT</name>
<organism evidence="2 3">
    <name type="scientific">Candidatus Accumulibacter aalborgensis</name>
    <dbReference type="NCBI Taxonomy" id="1860102"/>
    <lineage>
        <taxon>Bacteria</taxon>
        <taxon>Pseudomonadati</taxon>
        <taxon>Pseudomonadota</taxon>
        <taxon>Betaproteobacteria</taxon>
        <taxon>Candidatus Accumulibacter</taxon>
    </lineage>
</organism>
<evidence type="ECO:0000313" key="3">
    <source>
        <dbReference type="Proteomes" id="UP000199169"/>
    </source>
</evidence>
<evidence type="ECO:0000256" key="1">
    <source>
        <dbReference type="SAM" id="MobiDB-lite"/>
    </source>
</evidence>
<feature type="region of interest" description="Disordered" evidence="1">
    <location>
        <begin position="1"/>
        <end position="124"/>
    </location>
</feature>
<dbReference type="EMBL" id="FLQX01000135">
    <property type="protein sequence ID" value="SBT08426.1"/>
    <property type="molecule type" value="Genomic_DNA"/>
</dbReference>
<keyword evidence="3" id="KW-1185">Reference proteome</keyword>
<feature type="compositionally biased region" description="Basic and acidic residues" evidence="1">
    <location>
        <begin position="10"/>
        <end position="34"/>
    </location>
</feature>
<accession>A0A1A8XUN0</accession>
<dbReference type="AlphaFoldDB" id="A0A1A8XUN0"/>
<protein>
    <submittedName>
        <fullName evidence="2">Uncharacterized protein</fullName>
    </submittedName>
</protein>
<gene>
    <name evidence="2" type="ORF">ACCAA_570034</name>
</gene>